<dbReference type="InterPro" id="IPR024006">
    <property type="entry name" value="Alt_signal_exp_actinobact"/>
</dbReference>
<dbReference type="RefSeq" id="WP_098468242.1">
    <property type="nucleotide sequence ID" value="NZ_PDJD01000001.1"/>
</dbReference>
<keyword evidence="2" id="KW-1185">Reference proteome</keyword>
<proteinExistence type="predicted"/>
<protein>
    <submittedName>
        <fullName evidence="1">Alternate signal-mediated exported protein</fullName>
    </submittedName>
</protein>
<evidence type="ECO:0000313" key="1">
    <source>
        <dbReference type="EMBL" id="PFG19047.1"/>
    </source>
</evidence>
<dbReference type="AlphaFoldDB" id="A0A2A9CX81"/>
<dbReference type="Proteomes" id="UP000224915">
    <property type="component" value="Unassembled WGS sequence"/>
</dbReference>
<gene>
    <name evidence="1" type="ORF">ATL40_0601</name>
</gene>
<comment type="caution">
    <text evidence="1">The sequence shown here is derived from an EMBL/GenBank/DDBJ whole genome shotgun (WGS) entry which is preliminary data.</text>
</comment>
<accession>A0A2A9CX81</accession>
<name>A0A2A9CX81_9MICO</name>
<reference evidence="1 2" key="1">
    <citation type="submission" date="2017-10" db="EMBL/GenBank/DDBJ databases">
        <title>Sequencing the genomes of 1000 actinobacteria strains.</title>
        <authorList>
            <person name="Klenk H.-P."/>
        </authorList>
    </citation>
    <scope>NUCLEOTIDE SEQUENCE [LARGE SCALE GENOMIC DNA]</scope>
    <source>
        <strain evidence="1 2">DSM 21801</strain>
    </source>
</reference>
<dbReference type="OrthoDB" id="5126324at2"/>
<organism evidence="1 2">
    <name type="scientific">Serinibacter salmoneus</name>
    <dbReference type="NCBI Taxonomy" id="556530"/>
    <lineage>
        <taxon>Bacteria</taxon>
        <taxon>Bacillati</taxon>
        <taxon>Actinomycetota</taxon>
        <taxon>Actinomycetes</taxon>
        <taxon>Micrococcales</taxon>
        <taxon>Beutenbergiaceae</taxon>
        <taxon>Serinibacter</taxon>
    </lineage>
</organism>
<evidence type="ECO:0000313" key="2">
    <source>
        <dbReference type="Proteomes" id="UP000224915"/>
    </source>
</evidence>
<sequence>MSKKTTGIIAGAAGAALLLAGGTFALWEGEAFVSNDDLVAGNLEIEFADNTWWDVSDDRTDDPHQIMLESFRIIPGDDIRGIAEFKAALEGDNMVAGLNYVLSGFEPPFFSKVDGLTTLISFEYFDGTDWVLLDDNVAGLGAGPFYFASEDNSNNMNVTLPTLPTELPADPNVRLVIDIKADDSGVFTGVAHVADYEVSLTQTRDAGVGGGYIP</sequence>
<dbReference type="NCBIfam" id="TIGR04089">
    <property type="entry name" value="exp_by_SipW_III"/>
    <property type="match status" value="1"/>
</dbReference>
<dbReference type="EMBL" id="PDJD01000001">
    <property type="protein sequence ID" value="PFG19047.1"/>
    <property type="molecule type" value="Genomic_DNA"/>
</dbReference>